<dbReference type="Proteomes" id="UP000216991">
    <property type="component" value="Unassembled WGS sequence"/>
</dbReference>
<evidence type="ECO:0000313" key="2">
    <source>
        <dbReference type="Proteomes" id="UP000216991"/>
    </source>
</evidence>
<name>A0A255Z1C7_9SPHN</name>
<sequence>MMPSPRPHGNQVSALGIVFKKPIEQVDDAGLPLQCVGRRFRCKLTEPHRHFGRSEGAQQPIVVEMQTVGDLDRGSSAIHKLIAARLIGTTHAVILRCSLRHLDSTTRCKRMTRAGREHFLQPLEFFLLGR</sequence>
<accession>A0A255Z1C7</accession>
<organism evidence="1 2">
    <name type="scientific">Sandarakinorhabdus cyanobacteriorum</name>
    <dbReference type="NCBI Taxonomy" id="1981098"/>
    <lineage>
        <taxon>Bacteria</taxon>
        <taxon>Pseudomonadati</taxon>
        <taxon>Pseudomonadota</taxon>
        <taxon>Alphaproteobacteria</taxon>
        <taxon>Sphingomonadales</taxon>
        <taxon>Sphingosinicellaceae</taxon>
        <taxon>Sandarakinorhabdus</taxon>
    </lineage>
</organism>
<proteinExistence type="predicted"/>
<dbReference type="EMBL" id="NOXT01000068">
    <property type="protein sequence ID" value="OYQ34460.1"/>
    <property type="molecule type" value="Genomic_DNA"/>
</dbReference>
<keyword evidence="2" id="KW-1185">Reference proteome</keyword>
<evidence type="ECO:0000313" key="1">
    <source>
        <dbReference type="EMBL" id="OYQ34460.1"/>
    </source>
</evidence>
<comment type="caution">
    <text evidence="1">The sequence shown here is derived from an EMBL/GenBank/DDBJ whole genome shotgun (WGS) entry which is preliminary data.</text>
</comment>
<gene>
    <name evidence="1" type="ORF">CHU93_02375</name>
</gene>
<protein>
    <submittedName>
        <fullName evidence="1">Uncharacterized protein</fullName>
    </submittedName>
</protein>
<dbReference type="AlphaFoldDB" id="A0A255Z1C7"/>
<reference evidence="1 2" key="1">
    <citation type="submission" date="2017-07" db="EMBL/GenBank/DDBJ databases">
        <title>Sandarakinorhabdus cyanobacteriorum sp. nov., a novel bacterium isolated from cyanobacterial aggregates in a eutrophic lake.</title>
        <authorList>
            <person name="Cai H."/>
        </authorList>
    </citation>
    <scope>NUCLEOTIDE SEQUENCE [LARGE SCALE GENOMIC DNA]</scope>
    <source>
        <strain evidence="1 2">TH057</strain>
    </source>
</reference>